<name>A0ABV4YVU2_9BACI</name>
<keyword evidence="2" id="KW-1185">Reference proteome</keyword>
<dbReference type="EMBL" id="JAROBZ020000001">
    <property type="protein sequence ID" value="MFB3168976.1"/>
    <property type="molecule type" value="Genomic_DNA"/>
</dbReference>
<sequence length="282" mass="31699">MNKKLLAVIGISGTIMLGSVYSISANTSGYDLYKEALKKTHTAESATLDFNLNIEDNKKSILSSHSIFKSDSVNQLNSISTRLANESEVSNMNMYKQAGNWYVIKDGLDQVYKMDMSKNPHHSNTVELKDDVENLIDVMTKNLQQQITVAEKKDGNHVIELDLIGKEIPLSANALSTLMIKHAVMLQDNNEMESSDFHIKTKLPELDHEITIKQVKLTAQVNKENYIEQQTVKVILTGKDKQDTRHELVLSINLNATNYNQTTVTPVEIPADKVVEFNHGRQ</sequence>
<comment type="caution">
    <text evidence="1">The sequence shown here is derived from an EMBL/GenBank/DDBJ whole genome shotgun (WGS) entry which is preliminary data.</text>
</comment>
<gene>
    <name evidence="1" type="ORF">P5G62_017780</name>
</gene>
<dbReference type="Proteomes" id="UP001241748">
    <property type="component" value="Unassembled WGS sequence"/>
</dbReference>
<evidence type="ECO:0000313" key="2">
    <source>
        <dbReference type="Proteomes" id="UP001241748"/>
    </source>
</evidence>
<evidence type="ECO:0000313" key="1">
    <source>
        <dbReference type="EMBL" id="MFB3168976.1"/>
    </source>
</evidence>
<proteinExistence type="predicted"/>
<dbReference type="RefSeq" id="WP_306072408.1">
    <property type="nucleotide sequence ID" value="NZ_JAROBZ020000001.1"/>
</dbReference>
<accession>A0ABV4YVU2</accession>
<evidence type="ECO:0008006" key="3">
    <source>
        <dbReference type="Google" id="ProtNLM"/>
    </source>
</evidence>
<protein>
    <recommendedName>
        <fullName evidence="3">Secreted protein</fullName>
    </recommendedName>
</protein>
<organism evidence="1 2">
    <name type="scientific">Neobacillus driksii</name>
    <dbReference type="NCBI Taxonomy" id="3035913"/>
    <lineage>
        <taxon>Bacteria</taxon>
        <taxon>Bacillati</taxon>
        <taxon>Bacillota</taxon>
        <taxon>Bacilli</taxon>
        <taxon>Bacillales</taxon>
        <taxon>Bacillaceae</taxon>
        <taxon>Neobacillus</taxon>
    </lineage>
</organism>
<reference evidence="1 2" key="1">
    <citation type="submission" date="2024-05" db="EMBL/GenBank/DDBJ databases">
        <authorList>
            <person name="Venkateswaran K."/>
        </authorList>
    </citation>
    <scope>NUCLEOTIDE SEQUENCE [LARGE SCALE GENOMIC DNA]</scope>
    <source>
        <strain evidence="1 2">179-C4-2-HS</strain>
    </source>
</reference>